<dbReference type="EMBL" id="LPHB01000040">
    <property type="protein sequence ID" value="KWA62679.1"/>
    <property type="molecule type" value="Genomic_DNA"/>
</dbReference>
<sequence length="107" mass="12026">MPRFITRVELKDSENADYTALHNEMESRGFARTIVGRFKGPPQRDVVCDLPNAEYWFSADDAKIEAVRDLAKDAAIAIKKKARVLTVEIKTYCFVGLDEATEEAGTE</sequence>
<dbReference type="AlphaFoldDB" id="A0A108GDF0"/>
<evidence type="ECO:0008006" key="3">
    <source>
        <dbReference type="Google" id="ProtNLM"/>
    </source>
</evidence>
<protein>
    <recommendedName>
        <fullName evidence="3">DUF2622 domain-containing protein</fullName>
    </recommendedName>
</protein>
<proteinExistence type="predicted"/>
<accession>A0A108GDF0</accession>
<evidence type="ECO:0000313" key="1">
    <source>
        <dbReference type="EMBL" id="KWA62679.1"/>
    </source>
</evidence>
<dbReference type="Proteomes" id="UP000068603">
    <property type="component" value="Unassembled WGS sequence"/>
</dbReference>
<gene>
    <name evidence="1" type="ORF">WT44_13705</name>
</gene>
<reference evidence="1 2" key="1">
    <citation type="submission" date="2015-11" db="EMBL/GenBank/DDBJ databases">
        <title>Expanding the genomic diversity of Burkholderia species for the development of highly accurate diagnostics.</title>
        <authorList>
            <person name="Sahl J."/>
            <person name="Keim P."/>
            <person name="Wagner D."/>
        </authorList>
    </citation>
    <scope>NUCLEOTIDE SEQUENCE [LARGE SCALE GENOMIC DNA]</scope>
    <source>
        <strain evidence="1 2">MSMB1960WGS</strain>
    </source>
</reference>
<organism evidence="1">
    <name type="scientific">Burkholderia stagnalis</name>
    <dbReference type="NCBI Taxonomy" id="1503054"/>
    <lineage>
        <taxon>Bacteria</taxon>
        <taxon>Pseudomonadati</taxon>
        <taxon>Pseudomonadota</taxon>
        <taxon>Betaproteobacteria</taxon>
        <taxon>Burkholderiales</taxon>
        <taxon>Burkholderiaceae</taxon>
        <taxon>Burkholderia</taxon>
        <taxon>Burkholderia cepacia complex</taxon>
    </lineage>
</organism>
<evidence type="ECO:0000313" key="2">
    <source>
        <dbReference type="Proteomes" id="UP000068603"/>
    </source>
</evidence>
<dbReference type="RefSeq" id="WP_060150051.1">
    <property type="nucleotide sequence ID" value="NZ_LPGD01000097.1"/>
</dbReference>
<name>A0A108GDF0_9BURK</name>
<comment type="caution">
    <text evidence="1">The sequence shown here is derived from an EMBL/GenBank/DDBJ whole genome shotgun (WGS) entry which is preliminary data.</text>
</comment>